<protein>
    <submittedName>
        <fullName evidence="8">Anaphase-promoting complex subunit 11</fullName>
    </submittedName>
</protein>
<evidence type="ECO:0000256" key="4">
    <source>
        <dbReference type="ARBA" id="ARBA00022833"/>
    </source>
</evidence>
<dbReference type="CDD" id="cd16456">
    <property type="entry name" value="RING-H2_APC11"/>
    <property type="match status" value="1"/>
</dbReference>
<feature type="region of interest" description="Disordered" evidence="6">
    <location>
        <begin position="238"/>
        <end position="281"/>
    </location>
</feature>
<keyword evidence="5" id="KW-0131">Cell cycle</keyword>
<gene>
    <name evidence="8" type="ORF">GQ26_0440530</name>
</gene>
<feature type="compositionally biased region" description="Low complexity" evidence="6">
    <location>
        <begin position="118"/>
        <end position="135"/>
    </location>
</feature>
<organism evidence="8">
    <name type="scientific">Talaromyces marneffei PM1</name>
    <dbReference type="NCBI Taxonomy" id="1077442"/>
    <lineage>
        <taxon>Eukaryota</taxon>
        <taxon>Fungi</taxon>
        <taxon>Dikarya</taxon>
        <taxon>Ascomycota</taxon>
        <taxon>Pezizomycotina</taxon>
        <taxon>Eurotiomycetes</taxon>
        <taxon>Eurotiomycetidae</taxon>
        <taxon>Eurotiales</taxon>
        <taxon>Trichocomaceae</taxon>
        <taxon>Talaromyces</taxon>
        <taxon>Talaromyces sect. Talaromyces</taxon>
    </lineage>
</organism>
<dbReference type="eggNOG" id="ENOG502SFYT">
    <property type="taxonomic scope" value="Eukaryota"/>
</dbReference>
<dbReference type="HOGENOM" id="CLU_032993_1_1_1"/>
<dbReference type="EMBL" id="JPOX01000044">
    <property type="protein sequence ID" value="KFX42486.1"/>
    <property type="molecule type" value="Genomic_DNA"/>
</dbReference>
<reference evidence="8" key="2">
    <citation type="journal article" date="2014" name="PLoS Genet.">
        <title>Signature gene expression reveals novel clues to the molecular mechanisms of dimorphic transition in Penicillium marneffei.</title>
        <authorList>
            <person name="Yang E."/>
            <person name="Wang G."/>
            <person name="Cai J."/>
            <person name="Woo P.C."/>
            <person name="Lau S.K."/>
            <person name="Yuen K.-Y."/>
            <person name="Chow W.-N."/>
            <person name="Lin X."/>
        </authorList>
    </citation>
    <scope>NUCLEOTIDE SEQUENCE</scope>
    <source>
        <strain evidence="8">PM1</strain>
    </source>
</reference>
<proteinExistence type="predicted"/>
<dbReference type="InterPro" id="IPR013083">
    <property type="entry name" value="Znf_RING/FYVE/PHD"/>
</dbReference>
<dbReference type="GO" id="GO:0061630">
    <property type="term" value="F:ubiquitin protein ligase activity"/>
    <property type="evidence" value="ECO:0007669"/>
    <property type="project" value="InterPro"/>
</dbReference>
<evidence type="ECO:0000256" key="5">
    <source>
        <dbReference type="ARBA" id="ARBA00023306"/>
    </source>
</evidence>
<dbReference type="SUPFAM" id="SSF57850">
    <property type="entry name" value="RING/U-box"/>
    <property type="match status" value="1"/>
</dbReference>
<evidence type="ECO:0000256" key="3">
    <source>
        <dbReference type="ARBA" id="ARBA00022786"/>
    </source>
</evidence>
<dbReference type="GO" id="GO:0005680">
    <property type="term" value="C:anaphase-promoting complex"/>
    <property type="evidence" value="ECO:0007669"/>
    <property type="project" value="InterPro"/>
</dbReference>
<evidence type="ECO:0000256" key="2">
    <source>
        <dbReference type="ARBA" id="ARBA00022771"/>
    </source>
</evidence>
<dbReference type="Pfam" id="PF12861">
    <property type="entry name" value="zf-ANAPC11"/>
    <property type="match status" value="1"/>
</dbReference>
<feature type="domain" description="Anaphase-promoting complex subunit 11 RING-H2 finger" evidence="7">
    <location>
        <begin position="21"/>
        <end position="60"/>
    </location>
</feature>
<dbReference type="Gene3D" id="3.30.40.10">
    <property type="entry name" value="Zinc/RING finger domain, C3HC4 (zinc finger)"/>
    <property type="match status" value="1"/>
</dbReference>
<keyword evidence="1" id="KW-0479">Metal-binding</keyword>
<dbReference type="InterPro" id="IPR051031">
    <property type="entry name" value="RING-box_E3_Ubiquitin_Ligase"/>
</dbReference>
<feature type="compositionally biased region" description="Polar residues" evidence="6">
    <location>
        <begin position="104"/>
        <end position="115"/>
    </location>
</feature>
<evidence type="ECO:0000256" key="6">
    <source>
        <dbReference type="SAM" id="MobiDB-lite"/>
    </source>
</evidence>
<feature type="compositionally biased region" description="Polar residues" evidence="6">
    <location>
        <begin position="263"/>
        <end position="274"/>
    </location>
</feature>
<reference key="1">
    <citation type="journal article" date="2014" name="PLoS Genet.">
        <title>Signature Gene Expression Reveals Novel Clues to the Molecular Mechanisms of Dimorphic Transition in Penicillium marneffei.</title>
        <authorList>
            <person name="Yang E."/>
            <person name="Wang G."/>
            <person name="Cai J."/>
            <person name="Woo P.C."/>
            <person name="Lau S.K."/>
            <person name="Yuen K.-Y."/>
            <person name="Chow W.-N."/>
            <person name="Lin X."/>
        </authorList>
    </citation>
    <scope>NUCLEOTIDE SEQUENCE [LARGE SCALE GENOMIC DNA]</scope>
    <source>
        <strain>PM1</strain>
    </source>
</reference>
<accession>A0A093V732</accession>
<keyword evidence="4" id="KW-0862">Zinc</keyword>
<evidence type="ECO:0000259" key="7">
    <source>
        <dbReference type="Pfam" id="PF12861"/>
    </source>
</evidence>
<dbReference type="GO" id="GO:0008270">
    <property type="term" value="F:zinc ion binding"/>
    <property type="evidence" value="ECO:0007669"/>
    <property type="project" value="UniProtKB-KW"/>
</dbReference>
<keyword evidence="3" id="KW-0833">Ubl conjugation pathway</keyword>
<dbReference type="AlphaFoldDB" id="A0A093V732"/>
<keyword evidence="2" id="KW-0863">Zinc-finger</keyword>
<evidence type="ECO:0000313" key="8">
    <source>
        <dbReference type="EMBL" id="KFX42486.1"/>
    </source>
</evidence>
<sequence>MKVTIKEWNAVASWRWDMPEDEVCGICRVQFDGTCPTCKFPGDDCSLLIGTCGHSFHMVCSATAPFRQPKLILSSTVFLRGLRKNLQKDFVPCADRMSSLPKQHNFIHTSSSRQSPFRAAANTTSANPSTATSRPRPIGHLSDQKRNDASHTQLGDNPQHHDDHHELAPDYPFEGTEQAYNDDHDNNRPKAATNFKPFFTLIEDANSSDYHHPTVHYIFSDDDAELMTEASLRVLETGQHNATSPPPPPPPRHDGEEGLEYGDQQSSHLESNRPSLLPPPIPGVKERFIVLDVEQSTTAIGNPSSAPDALLAGTSAGTGTTVVSTSPAQRQQQQQQPFGYRVVSAHSLTPDWQVLDASLSPAPTFDMPTGDQASVSNTLMLRIEGTGGHARDIPVGKDREGQQTLEEMMEQFDKRMAELRRVIQTGGDYSPLGATAAATHAEGDEEVARAGEEGEESHEEAVANE</sequence>
<dbReference type="GO" id="GO:0031145">
    <property type="term" value="P:anaphase-promoting complex-dependent catabolic process"/>
    <property type="evidence" value="ECO:0007669"/>
    <property type="project" value="InterPro"/>
</dbReference>
<dbReference type="GO" id="GO:0097602">
    <property type="term" value="F:cullin family protein binding"/>
    <property type="evidence" value="ECO:0007669"/>
    <property type="project" value="InterPro"/>
</dbReference>
<name>A0A093V732_TALMA</name>
<feature type="compositionally biased region" description="Basic and acidic residues" evidence="6">
    <location>
        <begin position="158"/>
        <end position="168"/>
    </location>
</feature>
<dbReference type="PANTHER" id="PTHR11210">
    <property type="entry name" value="RING BOX"/>
    <property type="match status" value="1"/>
</dbReference>
<comment type="caution">
    <text evidence="8">The sequence shown here is derived from an EMBL/GenBank/DDBJ whole genome shotgun (WGS) entry which is preliminary data.</text>
</comment>
<dbReference type="InterPro" id="IPR024991">
    <property type="entry name" value="RING-H2_APC11"/>
</dbReference>
<feature type="region of interest" description="Disordered" evidence="6">
    <location>
        <begin position="104"/>
        <end position="191"/>
    </location>
</feature>
<feature type="region of interest" description="Disordered" evidence="6">
    <location>
        <begin position="428"/>
        <end position="465"/>
    </location>
</feature>
<evidence type="ECO:0000256" key="1">
    <source>
        <dbReference type="ARBA" id="ARBA00022723"/>
    </source>
</evidence>